<dbReference type="GO" id="GO:0004519">
    <property type="term" value="F:endonuclease activity"/>
    <property type="evidence" value="ECO:0007669"/>
    <property type="project" value="UniProtKB-KW"/>
</dbReference>
<keyword evidence="1" id="KW-0540">Nuclease</keyword>
<gene>
    <name evidence="1" type="ORF">EBB45_11805</name>
</gene>
<name>A0A3N9UD01_9BACI</name>
<protein>
    <submittedName>
        <fullName evidence="1">Endonuclease</fullName>
    </submittedName>
</protein>
<sequence>MHNKIQQLLSQIDCVDKMMTAKIENERSSINDQFYSQLVTTHQKVSLAEKRYHVKNACSPITSEID</sequence>
<proteinExistence type="predicted"/>
<comment type="caution">
    <text evidence="1">The sequence shown here is derived from an EMBL/GenBank/DDBJ whole genome shotgun (WGS) entry which is preliminary data.</text>
</comment>
<evidence type="ECO:0000313" key="1">
    <source>
        <dbReference type="EMBL" id="RQW74279.1"/>
    </source>
</evidence>
<keyword evidence="2" id="KW-1185">Reference proteome</keyword>
<reference evidence="1 2" key="1">
    <citation type="journal article" date="2013" name="J. Microbiol.">
        <title>Lysinibacillus chungkukjangi sp. nov., isolated from Chungkukjang, Korean fermented soybean food.</title>
        <authorList>
            <person name="Kim S.J."/>
            <person name="Jang Y.H."/>
            <person name="Hamada M."/>
            <person name="Ahn J.H."/>
            <person name="Weon H.Y."/>
            <person name="Suzuki K."/>
            <person name="Whang K.S."/>
            <person name="Kwon S.W."/>
        </authorList>
    </citation>
    <scope>NUCLEOTIDE SEQUENCE [LARGE SCALE GENOMIC DNA]</scope>
    <source>
        <strain evidence="1 2">MCCC 1A12701</strain>
    </source>
</reference>
<dbReference type="RefSeq" id="WP_124764938.1">
    <property type="nucleotide sequence ID" value="NZ_JAFBDY010000012.1"/>
</dbReference>
<dbReference type="EMBL" id="RRCT01000010">
    <property type="protein sequence ID" value="RQW74279.1"/>
    <property type="molecule type" value="Genomic_DNA"/>
</dbReference>
<dbReference type="AlphaFoldDB" id="A0A3N9UD01"/>
<keyword evidence="1" id="KW-0378">Hydrolase</keyword>
<keyword evidence="1" id="KW-0255">Endonuclease</keyword>
<dbReference type="Proteomes" id="UP000274033">
    <property type="component" value="Unassembled WGS sequence"/>
</dbReference>
<dbReference type="OrthoDB" id="2455173at2"/>
<evidence type="ECO:0000313" key="2">
    <source>
        <dbReference type="Proteomes" id="UP000274033"/>
    </source>
</evidence>
<accession>A0A3N9UD01</accession>
<organism evidence="1 2">
    <name type="scientific">Lysinibacillus composti</name>
    <dbReference type="NCBI Taxonomy" id="720633"/>
    <lineage>
        <taxon>Bacteria</taxon>
        <taxon>Bacillati</taxon>
        <taxon>Bacillota</taxon>
        <taxon>Bacilli</taxon>
        <taxon>Bacillales</taxon>
        <taxon>Bacillaceae</taxon>
        <taxon>Lysinibacillus</taxon>
    </lineage>
</organism>